<reference evidence="2 3" key="1">
    <citation type="submission" date="2015-04" db="EMBL/GenBank/DDBJ databases">
        <authorList>
            <person name="Syromyatnikov M.Y."/>
            <person name="Popov V.N."/>
        </authorList>
    </citation>
    <scope>NUCLEOTIDE SEQUENCE [LARGE SCALE GENOMIC DNA]</scope>
</reference>
<evidence type="ECO:0000313" key="3">
    <source>
        <dbReference type="Proteomes" id="UP000183832"/>
    </source>
</evidence>
<feature type="signal peptide" evidence="1">
    <location>
        <begin position="1"/>
        <end position="24"/>
    </location>
</feature>
<dbReference type="AlphaFoldDB" id="A0A1J1IBV3"/>
<dbReference type="EMBL" id="CVRI01000047">
    <property type="protein sequence ID" value="CRK97712.1"/>
    <property type="molecule type" value="Genomic_DNA"/>
</dbReference>
<feature type="chain" id="PRO_5012046070" evidence="1">
    <location>
        <begin position="25"/>
        <end position="162"/>
    </location>
</feature>
<evidence type="ECO:0000256" key="1">
    <source>
        <dbReference type="SAM" id="SignalP"/>
    </source>
</evidence>
<sequence length="162" mass="18392">MENILKSSFFLLSLFILLGQEASGGGDSVSEDSNPSQCIDECTERDESIADLKKKLDELWKSIEADLKNLLTPEDWNNLNNPGELKGEYDFGSPEWQKLLKKLSYYIKLDQDLQGLANDNEKKNEKCEKCPKVEITEETIIEYDKDGNPIKITIRKKTVEGG</sequence>
<gene>
    <name evidence="2" type="ORF">CLUMA_CG011092</name>
</gene>
<dbReference type="Proteomes" id="UP000183832">
    <property type="component" value="Unassembled WGS sequence"/>
</dbReference>
<keyword evidence="3" id="KW-1185">Reference proteome</keyword>
<organism evidence="2 3">
    <name type="scientific">Clunio marinus</name>
    <dbReference type="NCBI Taxonomy" id="568069"/>
    <lineage>
        <taxon>Eukaryota</taxon>
        <taxon>Metazoa</taxon>
        <taxon>Ecdysozoa</taxon>
        <taxon>Arthropoda</taxon>
        <taxon>Hexapoda</taxon>
        <taxon>Insecta</taxon>
        <taxon>Pterygota</taxon>
        <taxon>Neoptera</taxon>
        <taxon>Endopterygota</taxon>
        <taxon>Diptera</taxon>
        <taxon>Nematocera</taxon>
        <taxon>Chironomoidea</taxon>
        <taxon>Chironomidae</taxon>
        <taxon>Clunio</taxon>
    </lineage>
</organism>
<name>A0A1J1IBV3_9DIPT</name>
<evidence type="ECO:0000313" key="2">
    <source>
        <dbReference type="EMBL" id="CRK97712.1"/>
    </source>
</evidence>
<accession>A0A1J1IBV3</accession>
<protein>
    <submittedName>
        <fullName evidence="2">CLUMA_CG011092, isoform A</fullName>
    </submittedName>
</protein>
<keyword evidence="1" id="KW-0732">Signal</keyword>
<proteinExistence type="predicted"/>